<gene>
    <name evidence="2" type="ORF">MNBD_GAMMA05-1893</name>
</gene>
<dbReference type="EMBL" id="UOFE01000031">
    <property type="protein sequence ID" value="VAW52960.1"/>
    <property type="molecule type" value="Genomic_DNA"/>
</dbReference>
<accession>A0A3B0WKB4</accession>
<dbReference type="AlphaFoldDB" id="A0A3B0WKB4"/>
<dbReference type="Pfam" id="PF13204">
    <property type="entry name" value="Apiosidase"/>
    <property type="match status" value="1"/>
</dbReference>
<sequence>MISTAILTGSLVYSLQLSNSPPTCTRIDNITVKEELNLQSRLESICQKYSCPETVTTPGRLVVNPLNQQYFSVNGQGTHFMAGAGDPENFLYRGLKQNNGTRKGDQLEIISRLSQFGVNGIYFQVVRSHGGDDRAKGDNNPFINSDISLGLNADVLDQWDTWMTRLDENHIVSYVFFYDDGARVWGKKGDGLCLEDVEFIRSIVDRFKHTKNLVWVVAEEFEEAFTVEEVKQFAAYIKAFDEYAHPVSVHRLNGSSFDEFLDTGELDQYAVQFTSDKSESFNRILNELWSTSKDSTFPFNLNLAEGHGSEADTFGLGDYQADKARLYNWAIAMAGSNVMVLGMDVINTSDAELKELGLIAKFMNQIDLTHLSPDNSLAAGVTQYVLSNHDSQHVAYTNKPGEMGIRSVVKGRYQLLWFDTITGRQVVEVVAVSESGVLSLQRPDIIGQEVVVRIKKINDQLASSPDDELLNSGTKN</sequence>
<reference evidence="2" key="1">
    <citation type="submission" date="2018-06" db="EMBL/GenBank/DDBJ databases">
        <authorList>
            <person name="Zhirakovskaya E."/>
        </authorList>
    </citation>
    <scope>NUCLEOTIDE SEQUENCE</scope>
</reference>
<name>A0A3B0WKB4_9ZZZZ</name>
<feature type="domain" description="Apiosidase-like catalytic" evidence="1">
    <location>
        <begin position="119"/>
        <end position="336"/>
    </location>
</feature>
<dbReference type="InterPro" id="IPR025277">
    <property type="entry name" value="Apiosidase-like_cat_dom"/>
</dbReference>
<organism evidence="2">
    <name type="scientific">hydrothermal vent metagenome</name>
    <dbReference type="NCBI Taxonomy" id="652676"/>
    <lineage>
        <taxon>unclassified sequences</taxon>
        <taxon>metagenomes</taxon>
        <taxon>ecological metagenomes</taxon>
    </lineage>
</organism>
<evidence type="ECO:0000259" key="1">
    <source>
        <dbReference type="Pfam" id="PF13204"/>
    </source>
</evidence>
<proteinExistence type="predicted"/>
<evidence type="ECO:0000313" key="2">
    <source>
        <dbReference type="EMBL" id="VAW52960.1"/>
    </source>
</evidence>
<dbReference type="Gene3D" id="3.20.20.80">
    <property type="entry name" value="Glycosidases"/>
    <property type="match status" value="1"/>
</dbReference>
<protein>
    <recommendedName>
        <fullName evidence="1">Apiosidase-like catalytic domain-containing protein</fullName>
    </recommendedName>
</protein>